<dbReference type="Gene3D" id="3.80.10.10">
    <property type="entry name" value="Ribonuclease Inhibitor"/>
    <property type="match status" value="1"/>
</dbReference>
<dbReference type="GO" id="GO:0005524">
    <property type="term" value="F:ATP binding"/>
    <property type="evidence" value="ECO:0007669"/>
    <property type="project" value="UniProtKB-KW"/>
</dbReference>
<dbReference type="Gene3D" id="2.60.220.50">
    <property type="match status" value="1"/>
</dbReference>
<reference evidence="13 14" key="1">
    <citation type="journal article" date="2018" name="Genome Biol. Evol.">
        <title>Multiple Roots of Fruiting Body Formation in Amoebozoa.</title>
        <authorList>
            <person name="Hillmann F."/>
            <person name="Forbes G."/>
            <person name="Novohradska S."/>
            <person name="Ferling I."/>
            <person name="Riege K."/>
            <person name="Groth M."/>
            <person name="Westermann M."/>
            <person name="Marz M."/>
            <person name="Spaller T."/>
            <person name="Winckler T."/>
            <person name="Schaap P."/>
            <person name="Glockner G."/>
        </authorList>
    </citation>
    <scope>NUCLEOTIDE SEQUENCE [LARGE SCALE GENOMIC DNA]</scope>
    <source>
        <strain evidence="13 14">Jena</strain>
    </source>
</reference>
<keyword evidence="9" id="KW-1015">Disulfide bond</keyword>
<dbReference type="SMART" id="SM00303">
    <property type="entry name" value="GPS"/>
    <property type="match status" value="1"/>
</dbReference>
<dbReference type="EMBL" id="MDYQ01000500">
    <property type="protein sequence ID" value="PRP74099.1"/>
    <property type="molecule type" value="Genomic_DNA"/>
</dbReference>
<keyword evidence="2" id="KW-0433">Leucine-rich repeat</keyword>
<dbReference type="Pfam" id="PF01833">
    <property type="entry name" value="TIG"/>
    <property type="match status" value="1"/>
</dbReference>
<organism evidence="13 14">
    <name type="scientific">Planoprotostelium fungivorum</name>
    <dbReference type="NCBI Taxonomy" id="1890364"/>
    <lineage>
        <taxon>Eukaryota</taxon>
        <taxon>Amoebozoa</taxon>
        <taxon>Evosea</taxon>
        <taxon>Variosea</taxon>
        <taxon>Cavosteliida</taxon>
        <taxon>Cavosteliaceae</taxon>
        <taxon>Planoprotostelium</taxon>
    </lineage>
</organism>
<feature type="non-terminal residue" evidence="13">
    <location>
        <position position="786"/>
    </location>
</feature>
<dbReference type="SUPFAM" id="SSF52058">
    <property type="entry name" value="L domain-like"/>
    <property type="match status" value="1"/>
</dbReference>
<keyword evidence="5" id="KW-0547">Nucleotide-binding</keyword>
<dbReference type="GO" id="GO:0033612">
    <property type="term" value="F:receptor serine/threonine kinase binding"/>
    <property type="evidence" value="ECO:0007669"/>
    <property type="project" value="TreeGrafter"/>
</dbReference>
<name>A0A2P6MQX5_9EUKA</name>
<evidence type="ECO:0000256" key="3">
    <source>
        <dbReference type="ARBA" id="ARBA00022692"/>
    </source>
</evidence>
<sequence length="786" mass="84089">NLFSPEAARQSIDTATLVRLYHARMHRLNELSVGPSVFSCEISETDRCKSATFYKRQAETTEASERMGVTMLLLFLLSLSIHGVHSQTQAQQKGDLMGLYNNVGGSSWTTKTNWGGSNPCSPTYSGIICDPATNTNIKQINLDNNNLQGSIPDSFGTNLGYVTVLHLSKNPGLTGSIPSGLNSMTQLQYLYINSNGLTGTIPNLSNLVNLVFADFEYNQLTGFASPVGFAQMASLTRLYLYQNLFISLPDEIMDAPKLNNIRAESNHLTYVPSAIWTSSLLTNLSLGFQDLSNTAGAYSVSNRITGFIPASISPKSFLDLSGNAFDEFADPNMASPLLSGAYCNMATKGSSEPGPNFACPTPTWAQGQCQATCSCFVPTISSITGNPPPSGGDIVITGRYWGGTPIVTVDGNTCTYKSSTRTTITCTAPACQNTQNTGSVVVKSGYCYNPSTAFTMNYQSTTVTSTSTATFKTSSTPSKTSSTISKTSSGTASAPSTIAPSTTSTSCSQILLSINHSLPLSDQIDLLGSQCPSELNRLILQASTASLQKNQTYVLVTQNVSVTASKVKNGTEVYLTFEGSAATGLVPSDVTDQLPANSSVILSSYTFNPYDTSSDPSVKYTHLVSLSVASLNGSEVSVQDTSSPITIGMNYEPREGQDYVCVWWNDVQEGWSREGCQVNVAGKSITCLCTHLTSFSLQVSQKQAVDDSSSSGYGKWIGIGMGVLALLVIVVVVMIIVVARRKRRSAQWSGLEMKAEGQAVAQHAIPQDQISAQEHLSSRVRKGRYQ</sequence>
<accession>A0A2P6MQX5</accession>
<dbReference type="InterPro" id="IPR050647">
    <property type="entry name" value="Plant_LRR-RLKs"/>
</dbReference>
<dbReference type="OrthoDB" id="27267at2759"/>
<comment type="subcellular location">
    <subcellularLocation>
        <location evidence="1">Membrane</location>
    </subcellularLocation>
</comment>
<evidence type="ECO:0000256" key="5">
    <source>
        <dbReference type="ARBA" id="ARBA00022741"/>
    </source>
</evidence>
<dbReference type="PANTHER" id="PTHR48056">
    <property type="entry name" value="LRR RECEPTOR-LIKE SERINE/THREONINE-PROTEIN KINASE-RELATED"/>
    <property type="match status" value="1"/>
</dbReference>
<keyword evidence="6" id="KW-0067">ATP-binding</keyword>
<dbReference type="FunFam" id="3.80.10.10:FF:000129">
    <property type="entry name" value="Leucine-rich repeat receptor-like kinase"/>
    <property type="match status" value="1"/>
</dbReference>
<dbReference type="AlphaFoldDB" id="A0A2P6MQX5"/>
<dbReference type="PROSITE" id="PS51450">
    <property type="entry name" value="LRR"/>
    <property type="match status" value="1"/>
</dbReference>
<keyword evidence="14" id="KW-1185">Reference proteome</keyword>
<dbReference type="InParanoid" id="A0A2P6MQX5"/>
<protein>
    <recommendedName>
        <fullName evidence="12">GAIN-B domain-containing protein</fullName>
    </recommendedName>
</protein>
<evidence type="ECO:0000256" key="7">
    <source>
        <dbReference type="ARBA" id="ARBA00022989"/>
    </source>
</evidence>
<evidence type="ECO:0000259" key="12">
    <source>
        <dbReference type="PROSITE" id="PS50221"/>
    </source>
</evidence>
<evidence type="ECO:0000256" key="8">
    <source>
        <dbReference type="ARBA" id="ARBA00023136"/>
    </source>
</evidence>
<evidence type="ECO:0000256" key="1">
    <source>
        <dbReference type="ARBA" id="ARBA00004370"/>
    </source>
</evidence>
<dbReference type="InterPro" id="IPR000203">
    <property type="entry name" value="GPS"/>
</dbReference>
<evidence type="ECO:0000256" key="11">
    <source>
        <dbReference type="SAM" id="Phobius"/>
    </source>
</evidence>
<dbReference type="InterPro" id="IPR014756">
    <property type="entry name" value="Ig_E-set"/>
</dbReference>
<evidence type="ECO:0000256" key="10">
    <source>
        <dbReference type="SAM" id="MobiDB-lite"/>
    </source>
</evidence>
<dbReference type="InterPro" id="IPR032675">
    <property type="entry name" value="LRR_dom_sf"/>
</dbReference>
<dbReference type="PROSITE" id="PS50221">
    <property type="entry name" value="GAIN_B"/>
    <property type="match status" value="1"/>
</dbReference>
<dbReference type="Pfam" id="PF01825">
    <property type="entry name" value="GPS"/>
    <property type="match status" value="1"/>
</dbReference>
<dbReference type="InterPro" id="IPR046338">
    <property type="entry name" value="GAIN_dom_sf"/>
</dbReference>
<feature type="non-terminal residue" evidence="13">
    <location>
        <position position="1"/>
    </location>
</feature>
<evidence type="ECO:0000256" key="6">
    <source>
        <dbReference type="ARBA" id="ARBA00022840"/>
    </source>
</evidence>
<dbReference type="InterPro" id="IPR057244">
    <property type="entry name" value="GAIN_B"/>
</dbReference>
<keyword evidence="3 11" id="KW-0812">Transmembrane</keyword>
<evidence type="ECO:0000313" key="14">
    <source>
        <dbReference type="Proteomes" id="UP000241769"/>
    </source>
</evidence>
<evidence type="ECO:0000256" key="4">
    <source>
        <dbReference type="ARBA" id="ARBA00022737"/>
    </source>
</evidence>
<keyword evidence="8 11" id="KW-0472">Membrane</keyword>
<evidence type="ECO:0000256" key="9">
    <source>
        <dbReference type="ARBA" id="ARBA00023157"/>
    </source>
</evidence>
<evidence type="ECO:0000256" key="2">
    <source>
        <dbReference type="ARBA" id="ARBA00022614"/>
    </source>
</evidence>
<keyword evidence="4" id="KW-0677">Repeat</keyword>
<dbReference type="Pfam" id="PF00560">
    <property type="entry name" value="LRR_1"/>
    <property type="match status" value="2"/>
</dbReference>
<evidence type="ECO:0000313" key="13">
    <source>
        <dbReference type="EMBL" id="PRP74099.1"/>
    </source>
</evidence>
<dbReference type="Proteomes" id="UP000241769">
    <property type="component" value="Unassembled WGS sequence"/>
</dbReference>
<dbReference type="Gene3D" id="2.60.40.10">
    <property type="entry name" value="Immunoglobulins"/>
    <property type="match status" value="1"/>
</dbReference>
<keyword evidence="7 11" id="KW-1133">Transmembrane helix</keyword>
<feature type="domain" description="GAIN-B" evidence="12">
    <location>
        <begin position="551"/>
        <end position="705"/>
    </location>
</feature>
<dbReference type="InterPro" id="IPR002909">
    <property type="entry name" value="IPT_dom"/>
</dbReference>
<proteinExistence type="predicted"/>
<dbReference type="SUPFAM" id="SSF81296">
    <property type="entry name" value="E set domains"/>
    <property type="match status" value="1"/>
</dbReference>
<dbReference type="CDD" id="cd00102">
    <property type="entry name" value="IPT"/>
    <property type="match status" value="1"/>
</dbReference>
<gene>
    <name evidence="13" type="ORF">PROFUN_16838</name>
</gene>
<dbReference type="GO" id="GO:0016020">
    <property type="term" value="C:membrane"/>
    <property type="evidence" value="ECO:0007669"/>
    <property type="project" value="UniProtKB-SubCell"/>
</dbReference>
<feature type="transmembrane region" description="Helical" evidence="11">
    <location>
        <begin position="716"/>
        <end position="739"/>
    </location>
</feature>
<feature type="region of interest" description="Disordered" evidence="10">
    <location>
        <begin position="469"/>
        <end position="500"/>
    </location>
</feature>
<comment type="caution">
    <text evidence="13">The sequence shown here is derived from an EMBL/GenBank/DDBJ whole genome shotgun (WGS) entry which is preliminary data.</text>
</comment>
<dbReference type="PANTHER" id="PTHR48056:SF81">
    <property type="entry name" value="RECEPTOR PROTEIN-TYROSINE KINASE CEPR1"/>
    <property type="match status" value="1"/>
</dbReference>
<dbReference type="InterPro" id="IPR013783">
    <property type="entry name" value="Ig-like_fold"/>
</dbReference>
<dbReference type="InterPro" id="IPR001611">
    <property type="entry name" value="Leu-rich_rpt"/>
</dbReference>